<organism evidence="2">
    <name type="scientific">Tanacetum cinerariifolium</name>
    <name type="common">Dalmatian daisy</name>
    <name type="synonym">Chrysanthemum cinerariifolium</name>
    <dbReference type="NCBI Taxonomy" id="118510"/>
    <lineage>
        <taxon>Eukaryota</taxon>
        <taxon>Viridiplantae</taxon>
        <taxon>Streptophyta</taxon>
        <taxon>Embryophyta</taxon>
        <taxon>Tracheophyta</taxon>
        <taxon>Spermatophyta</taxon>
        <taxon>Magnoliopsida</taxon>
        <taxon>eudicotyledons</taxon>
        <taxon>Gunneridae</taxon>
        <taxon>Pentapetalae</taxon>
        <taxon>asterids</taxon>
        <taxon>campanulids</taxon>
        <taxon>Asterales</taxon>
        <taxon>Asteraceae</taxon>
        <taxon>Asteroideae</taxon>
        <taxon>Anthemideae</taxon>
        <taxon>Anthemidinae</taxon>
        <taxon>Tanacetum</taxon>
    </lineage>
</organism>
<protein>
    <submittedName>
        <fullName evidence="2">Uncharacterized protein</fullName>
    </submittedName>
</protein>
<accession>A0A699JTE5</accession>
<comment type="caution">
    <text evidence="2">The sequence shown here is derived from an EMBL/GenBank/DDBJ whole genome shotgun (WGS) entry which is preliminary data.</text>
</comment>
<sequence>PDYGETILLWSLLVFIRSSVIWETVHDFQLGIKSYQQKVNLTASTISFLEIKKHEMFSIIYKPVHGIIYKNSKKEKRYGSSIGEVGERLNHLNVIGAGSADAPLLRRAIRVSNPNLVLSSYTTWVDVSATVHSNVTSLRELTQPAVSVMNPSNMFSENVFGLINVPLSDAILVSFGFDSTVLADRDGIRVTRLAGKLSLSSENIITQVHDDGAMDSAKAPLNVNKDDMSFSTSMEEPIVQAASISMKPSSYAGVTSSIHSEQVVNFDVLPTEGNDDAIVFNTVLNVLYIAKIFGVPFITFADIEDLINGLEMGKHTAVWLGMTDEMRKDVMDSMYTTLKRITDENPSVARNVGNMTMDTVNPLDPVTTMPEGSAGGSKPEPTKLKVNFRSLSLENLCKGAKLSIPRKVVEMVSTHFANTLYGYFIGKRIAFPMVE</sequence>
<dbReference type="AlphaFoldDB" id="A0A699JTE5"/>
<feature type="chain" id="PRO_5025558148" evidence="1">
    <location>
        <begin position="23"/>
        <end position="435"/>
    </location>
</feature>
<proteinExistence type="predicted"/>
<keyword evidence="1" id="KW-0732">Signal</keyword>
<evidence type="ECO:0000313" key="2">
    <source>
        <dbReference type="EMBL" id="GFA56828.1"/>
    </source>
</evidence>
<name>A0A699JTE5_TANCI</name>
<gene>
    <name evidence="2" type="ORF">Tci_628800</name>
</gene>
<reference evidence="2" key="1">
    <citation type="journal article" date="2019" name="Sci. Rep.">
        <title>Draft genome of Tanacetum cinerariifolium, the natural source of mosquito coil.</title>
        <authorList>
            <person name="Yamashiro T."/>
            <person name="Shiraishi A."/>
            <person name="Satake H."/>
            <person name="Nakayama K."/>
        </authorList>
    </citation>
    <scope>NUCLEOTIDE SEQUENCE</scope>
</reference>
<feature type="non-terminal residue" evidence="2">
    <location>
        <position position="1"/>
    </location>
</feature>
<dbReference type="EMBL" id="BKCJ010447110">
    <property type="protein sequence ID" value="GFA56828.1"/>
    <property type="molecule type" value="Genomic_DNA"/>
</dbReference>
<feature type="signal peptide" evidence="1">
    <location>
        <begin position="1"/>
        <end position="22"/>
    </location>
</feature>
<evidence type="ECO:0000256" key="1">
    <source>
        <dbReference type="SAM" id="SignalP"/>
    </source>
</evidence>